<keyword evidence="4" id="KW-1185">Reference proteome</keyword>
<evidence type="ECO:0000313" key="3">
    <source>
        <dbReference type="EMBL" id="KAJ0969503.1"/>
    </source>
</evidence>
<dbReference type="Proteomes" id="UP001085076">
    <property type="component" value="Miscellaneous, Linkage group lg06"/>
</dbReference>
<reference evidence="3" key="1">
    <citation type="submission" date="2021-03" db="EMBL/GenBank/DDBJ databases">
        <authorList>
            <person name="Li Z."/>
            <person name="Yang C."/>
        </authorList>
    </citation>
    <scope>NUCLEOTIDE SEQUENCE</scope>
    <source>
        <strain evidence="3">Dzin_1.0</strain>
        <tissue evidence="3">Leaf</tissue>
    </source>
</reference>
<dbReference type="InterPro" id="IPR014729">
    <property type="entry name" value="Rossmann-like_a/b/a_fold"/>
</dbReference>
<evidence type="ECO:0000259" key="2">
    <source>
        <dbReference type="Pfam" id="PF00582"/>
    </source>
</evidence>
<dbReference type="SUPFAM" id="SSF52402">
    <property type="entry name" value="Adenine nucleotide alpha hydrolases-like"/>
    <property type="match status" value="1"/>
</dbReference>
<name>A0A9D5CB34_9LILI</name>
<protein>
    <recommendedName>
        <fullName evidence="2">UspA domain-containing protein</fullName>
    </recommendedName>
</protein>
<dbReference type="CDD" id="cd00293">
    <property type="entry name" value="USP-like"/>
    <property type="match status" value="1"/>
</dbReference>
<feature type="domain" description="UspA" evidence="2">
    <location>
        <begin position="76"/>
        <end position="181"/>
    </location>
</feature>
<dbReference type="InterPro" id="IPR006016">
    <property type="entry name" value="UspA"/>
</dbReference>
<dbReference type="EMBL" id="JAGGNH010000006">
    <property type="protein sequence ID" value="KAJ0969503.1"/>
    <property type="molecule type" value="Genomic_DNA"/>
</dbReference>
<evidence type="ECO:0000313" key="4">
    <source>
        <dbReference type="Proteomes" id="UP001085076"/>
    </source>
</evidence>
<dbReference type="PANTHER" id="PTHR47125:SF2">
    <property type="entry name" value="ADENINE NUCLEOTIDE ALPHA HYDROLASES-LIKE SUPERFAMILY PROTEIN"/>
    <property type="match status" value="1"/>
</dbReference>
<dbReference type="OrthoDB" id="672525at2759"/>
<proteinExistence type="predicted"/>
<accession>A0A9D5CB34</accession>
<dbReference type="PANTHER" id="PTHR47125">
    <property type="entry name" value="ADENINE NUCLEOTIDE ALPHA HYDROLASES-LIKE SUPERFAMILY PROTEIN"/>
    <property type="match status" value="1"/>
</dbReference>
<sequence>MESSGGARSFLRQLSSGGRQGREHSSPYHPLSNGGGGSRRWGRGKRGGVDDALKKMGEDGGVVVVGGGGGGVGNKKRVMVFIEDASKKAKHAMMWALTHVANKGDMLILLHVVPSYNSNGGQMSDDALQLAKSLGSHCKSCKPEVDVEAVVIQGPKLATVLSQVKKLEVSVLVLSQNKPSSPFCCLFKNSNEEFVEQCINQAECLTMAVRKQSKGMGGYLVSTRWHKNFWLLA</sequence>
<reference evidence="3" key="2">
    <citation type="journal article" date="2022" name="Hortic Res">
        <title>The genome of Dioscorea zingiberensis sheds light on the biosynthesis, origin and evolution of the medicinally important diosgenin saponins.</title>
        <authorList>
            <person name="Li Y."/>
            <person name="Tan C."/>
            <person name="Li Z."/>
            <person name="Guo J."/>
            <person name="Li S."/>
            <person name="Chen X."/>
            <person name="Wang C."/>
            <person name="Dai X."/>
            <person name="Yang H."/>
            <person name="Song W."/>
            <person name="Hou L."/>
            <person name="Xu J."/>
            <person name="Tong Z."/>
            <person name="Xu A."/>
            <person name="Yuan X."/>
            <person name="Wang W."/>
            <person name="Yang Q."/>
            <person name="Chen L."/>
            <person name="Sun Z."/>
            <person name="Wang K."/>
            <person name="Pan B."/>
            <person name="Chen J."/>
            <person name="Bao Y."/>
            <person name="Liu F."/>
            <person name="Qi X."/>
            <person name="Gang D.R."/>
            <person name="Wen J."/>
            <person name="Li J."/>
        </authorList>
    </citation>
    <scope>NUCLEOTIDE SEQUENCE</scope>
    <source>
        <strain evidence="3">Dzin_1.0</strain>
    </source>
</reference>
<gene>
    <name evidence="3" type="ORF">J5N97_022380</name>
</gene>
<dbReference type="Pfam" id="PF00582">
    <property type="entry name" value="Usp"/>
    <property type="match status" value="1"/>
</dbReference>
<evidence type="ECO:0000256" key="1">
    <source>
        <dbReference type="SAM" id="MobiDB-lite"/>
    </source>
</evidence>
<feature type="region of interest" description="Disordered" evidence="1">
    <location>
        <begin position="1"/>
        <end position="54"/>
    </location>
</feature>
<dbReference type="AlphaFoldDB" id="A0A9D5CB34"/>
<comment type="caution">
    <text evidence="3">The sequence shown here is derived from an EMBL/GenBank/DDBJ whole genome shotgun (WGS) entry which is preliminary data.</text>
</comment>
<dbReference type="Gene3D" id="3.40.50.620">
    <property type="entry name" value="HUPs"/>
    <property type="match status" value="1"/>
</dbReference>
<organism evidence="3 4">
    <name type="scientific">Dioscorea zingiberensis</name>
    <dbReference type="NCBI Taxonomy" id="325984"/>
    <lineage>
        <taxon>Eukaryota</taxon>
        <taxon>Viridiplantae</taxon>
        <taxon>Streptophyta</taxon>
        <taxon>Embryophyta</taxon>
        <taxon>Tracheophyta</taxon>
        <taxon>Spermatophyta</taxon>
        <taxon>Magnoliopsida</taxon>
        <taxon>Liliopsida</taxon>
        <taxon>Dioscoreales</taxon>
        <taxon>Dioscoreaceae</taxon>
        <taxon>Dioscorea</taxon>
    </lineage>
</organism>